<comment type="subcellular location">
    <subcellularLocation>
        <location evidence="1 6">Cytoplasm</location>
    </subcellularLocation>
</comment>
<dbReference type="PROSITE" id="PS00352">
    <property type="entry name" value="CSD_1"/>
    <property type="match status" value="1"/>
</dbReference>
<gene>
    <name evidence="8" type="ORF">OE105_04035</name>
</gene>
<dbReference type="GO" id="GO:0010468">
    <property type="term" value="P:regulation of gene expression"/>
    <property type="evidence" value="ECO:0007669"/>
    <property type="project" value="UniProtKB-ARBA"/>
</dbReference>
<dbReference type="GO" id="GO:0003676">
    <property type="term" value="F:nucleic acid binding"/>
    <property type="evidence" value="ECO:0007669"/>
    <property type="project" value="InterPro"/>
</dbReference>
<keyword evidence="2" id="KW-0963">Cytoplasm</keyword>
<dbReference type="SMART" id="SM00357">
    <property type="entry name" value="CSP"/>
    <property type="match status" value="1"/>
</dbReference>
<evidence type="ECO:0000256" key="1">
    <source>
        <dbReference type="ARBA" id="ARBA00004496"/>
    </source>
</evidence>
<dbReference type="Proteomes" id="UP001164726">
    <property type="component" value="Chromosome"/>
</dbReference>
<dbReference type="PRINTS" id="PR00050">
    <property type="entry name" value="COLDSHOCK"/>
</dbReference>
<proteinExistence type="predicted"/>
<dbReference type="GO" id="GO:0005737">
    <property type="term" value="C:cytoplasm"/>
    <property type="evidence" value="ECO:0007669"/>
    <property type="project" value="UniProtKB-SubCell"/>
</dbReference>
<organism evidence="8 9">
    <name type="scientific">Fervidibacillus halotolerans</name>
    <dbReference type="NCBI Taxonomy" id="2980027"/>
    <lineage>
        <taxon>Bacteria</taxon>
        <taxon>Bacillati</taxon>
        <taxon>Bacillota</taxon>
        <taxon>Bacilli</taxon>
        <taxon>Bacillales</taxon>
        <taxon>Bacillaceae</taxon>
        <taxon>Fervidibacillus</taxon>
    </lineage>
</organism>
<evidence type="ECO:0000313" key="8">
    <source>
        <dbReference type="EMBL" id="WAA13300.1"/>
    </source>
</evidence>
<dbReference type="Gene3D" id="2.40.50.140">
    <property type="entry name" value="Nucleic acid-binding proteins"/>
    <property type="match status" value="1"/>
</dbReference>
<feature type="domain" description="CSD" evidence="7">
    <location>
        <begin position="1"/>
        <end position="65"/>
    </location>
</feature>
<evidence type="ECO:0000256" key="3">
    <source>
        <dbReference type="ARBA" id="ARBA00023015"/>
    </source>
</evidence>
<name>A0A9E8M0R4_9BACI</name>
<dbReference type="FunFam" id="2.40.50.140:FF:000006">
    <property type="entry name" value="Cold shock protein CspC"/>
    <property type="match status" value="1"/>
</dbReference>
<evidence type="ECO:0000256" key="6">
    <source>
        <dbReference type="RuleBase" id="RU000408"/>
    </source>
</evidence>
<accession>A0A9E8M0R4</accession>
<dbReference type="PROSITE" id="PS51857">
    <property type="entry name" value="CSD_2"/>
    <property type="match status" value="1"/>
</dbReference>
<dbReference type="InterPro" id="IPR002059">
    <property type="entry name" value="CSP_DNA-bd"/>
</dbReference>
<dbReference type="InterPro" id="IPR019844">
    <property type="entry name" value="CSD_CS"/>
</dbReference>
<dbReference type="InterPro" id="IPR012156">
    <property type="entry name" value="Cold_shock_CspA"/>
</dbReference>
<dbReference type="Pfam" id="PF00313">
    <property type="entry name" value="CSD"/>
    <property type="match status" value="1"/>
</dbReference>
<dbReference type="InterPro" id="IPR011129">
    <property type="entry name" value="CSD"/>
</dbReference>
<keyword evidence="5" id="KW-0804">Transcription</keyword>
<reference evidence="8" key="1">
    <citation type="submission" date="2022-09" db="EMBL/GenBank/DDBJ databases">
        <title>Complete Genomes of Fervidibacillus albus and Fervidibacillus halotolerans isolated from tidal flat sediments.</title>
        <authorList>
            <person name="Kwon K.K."/>
            <person name="Yang S.-H."/>
            <person name="Park M.J."/>
            <person name="Oh H.-M."/>
        </authorList>
    </citation>
    <scope>NUCLEOTIDE SEQUENCE</scope>
    <source>
        <strain evidence="8">MEBiC13594</strain>
    </source>
</reference>
<dbReference type="AlphaFoldDB" id="A0A9E8M0R4"/>
<protein>
    <submittedName>
        <fullName evidence="8">Cold-shock protein</fullName>
    </submittedName>
</protein>
<dbReference type="CDD" id="cd04458">
    <property type="entry name" value="CSP_CDS"/>
    <property type="match status" value="1"/>
</dbReference>
<dbReference type="InterPro" id="IPR012340">
    <property type="entry name" value="NA-bd_OB-fold"/>
</dbReference>
<keyword evidence="3" id="KW-0805">Transcription regulation</keyword>
<dbReference type="SUPFAM" id="SSF50249">
    <property type="entry name" value="Nucleic acid-binding proteins"/>
    <property type="match status" value="1"/>
</dbReference>
<keyword evidence="9" id="KW-1185">Reference proteome</keyword>
<dbReference type="InterPro" id="IPR050181">
    <property type="entry name" value="Cold_shock_domain"/>
</dbReference>
<evidence type="ECO:0000259" key="7">
    <source>
        <dbReference type="PROSITE" id="PS51857"/>
    </source>
</evidence>
<dbReference type="PANTHER" id="PTHR11544">
    <property type="entry name" value="COLD SHOCK DOMAIN CONTAINING PROTEINS"/>
    <property type="match status" value="1"/>
</dbReference>
<evidence type="ECO:0000256" key="2">
    <source>
        <dbReference type="ARBA" id="ARBA00022490"/>
    </source>
</evidence>
<dbReference type="RefSeq" id="WP_275421456.1">
    <property type="nucleotide sequence ID" value="NZ_CP106877.1"/>
</dbReference>
<evidence type="ECO:0000256" key="4">
    <source>
        <dbReference type="ARBA" id="ARBA00023159"/>
    </source>
</evidence>
<dbReference type="EMBL" id="CP106877">
    <property type="protein sequence ID" value="WAA13300.1"/>
    <property type="molecule type" value="Genomic_DNA"/>
</dbReference>
<sequence>MAVGKVKWFNAEKGFGFIEQENGEDVFVHYSAIQGEGFKTLEEGQSVSFDIEEGQRGPQAVNVKRI</sequence>
<keyword evidence="4" id="KW-0010">Activator</keyword>
<dbReference type="KEGG" id="fhl:OE105_04035"/>
<evidence type="ECO:0000256" key="5">
    <source>
        <dbReference type="ARBA" id="ARBA00023163"/>
    </source>
</evidence>
<evidence type="ECO:0000313" key="9">
    <source>
        <dbReference type="Proteomes" id="UP001164726"/>
    </source>
</evidence>
<dbReference type="PIRSF" id="PIRSF002599">
    <property type="entry name" value="Cold_shock_A"/>
    <property type="match status" value="1"/>
</dbReference>
<dbReference type="Gene3D" id="6.20.370.130">
    <property type="match status" value="1"/>
</dbReference>
<dbReference type="GO" id="GO:0051252">
    <property type="term" value="P:regulation of RNA metabolic process"/>
    <property type="evidence" value="ECO:0007669"/>
    <property type="project" value="UniProtKB-ARBA"/>
</dbReference>